<reference evidence="1" key="2">
    <citation type="journal article" date="2021" name="Genome Biol. Evol.">
        <title>Developing a high-quality reference genome for a parasitic bivalve with doubly uniparental inheritance (Bivalvia: Unionida).</title>
        <authorList>
            <person name="Smith C.H."/>
        </authorList>
    </citation>
    <scope>NUCLEOTIDE SEQUENCE</scope>
    <source>
        <strain evidence="1">CHS0354</strain>
        <tissue evidence="1">Mantle</tissue>
    </source>
</reference>
<evidence type="ECO:0000313" key="1">
    <source>
        <dbReference type="EMBL" id="KAK3587481.1"/>
    </source>
</evidence>
<gene>
    <name evidence="1" type="ORF">CHS0354_003621</name>
</gene>
<keyword evidence="2" id="KW-1185">Reference proteome</keyword>
<sequence length="237" mass="26216">MLRCFSPEISVEPYPLSPQALVKLQCHVNIAQYKKICFKEVGVHEVQLANVRRALQRLVRHENQGIDGMAIAVVLEAHVPIMQLFKEIFLFAIKIVSMVASIHLRPRVCWKGVAAARKLSEDNKATQDDHSACFEKQAAVGFFDVPSPVVSRQAVNCAQSYPDNLAADCHCGRLNGEIKWLRIKSPIDTICAMSVRATSTTNVLAVTRPVGLKERRLASFACFLYARTDLEGGVGLA</sequence>
<protein>
    <submittedName>
        <fullName evidence="1">Uncharacterized protein</fullName>
    </submittedName>
</protein>
<dbReference type="EMBL" id="JAEAOA010000285">
    <property type="protein sequence ID" value="KAK3587481.1"/>
    <property type="molecule type" value="Genomic_DNA"/>
</dbReference>
<reference evidence="1" key="1">
    <citation type="journal article" date="2021" name="Genome Biol. Evol.">
        <title>A High-Quality Reference Genome for a Parasitic Bivalve with Doubly Uniparental Inheritance (Bivalvia: Unionida).</title>
        <authorList>
            <person name="Smith C.H."/>
        </authorList>
    </citation>
    <scope>NUCLEOTIDE SEQUENCE</scope>
    <source>
        <strain evidence="1">CHS0354</strain>
    </source>
</reference>
<name>A0AAE0S8T9_9BIVA</name>
<reference evidence="1" key="3">
    <citation type="submission" date="2023-05" db="EMBL/GenBank/DDBJ databases">
        <authorList>
            <person name="Smith C.H."/>
        </authorList>
    </citation>
    <scope>NUCLEOTIDE SEQUENCE</scope>
    <source>
        <strain evidence="1">CHS0354</strain>
        <tissue evidence="1">Mantle</tissue>
    </source>
</reference>
<dbReference type="AlphaFoldDB" id="A0AAE0S8T9"/>
<organism evidence="1 2">
    <name type="scientific">Potamilus streckersoni</name>
    <dbReference type="NCBI Taxonomy" id="2493646"/>
    <lineage>
        <taxon>Eukaryota</taxon>
        <taxon>Metazoa</taxon>
        <taxon>Spiralia</taxon>
        <taxon>Lophotrochozoa</taxon>
        <taxon>Mollusca</taxon>
        <taxon>Bivalvia</taxon>
        <taxon>Autobranchia</taxon>
        <taxon>Heteroconchia</taxon>
        <taxon>Palaeoheterodonta</taxon>
        <taxon>Unionida</taxon>
        <taxon>Unionoidea</taxon>
        <taxon>Unionidae</taxon>
        <taxon>Ambleminae</taxon>
        <taxon>Lampsilini</taxon>
        <taxon>Potamilus</taxon>
    </lineage>
</organism>
<dbReference type="Proteomes" id="UP001195483">
    <property type="component" value="Unassembled WGS sequence"/>
</dbReference>
<accession>A0AAE0S8T9</accession>
<proteinExistence type="predicted"/>
<comment type="caution">
    <text evidence="1">The sequence shown here is derived from an EMBL/GenBank/DDBJ whole genome shotgun (WGS) entry which is preliminary data.</text>
</comment>
<evidence type="ECO:0000313" key="2">
    <source>
        <dbReference type="Proteomes" id="UP001195483"/>
    </source>
</evidence>